<evidence type="ECO:0000313" key="2">
    <source>
        <dbReference type="Proteomes" id="UP001165079"/>
    </source>
</evidence>
<dbReference type="RefSeq" id="WP_285663628.1">
    <property type="nucleotide sequence ID" value="NZ_BSTX01000002.1"/>
</dbReference>
<gene>
    <name evidence="1" type="ORF">Afil01_32830</name>
</gene>
<name>A0A9W6SPQ4_9ACTN</name>
<sequence>MRHFGDYAGMGMPYRNRGEVTPRSWVILAGETGMDAYDVEVDRPVLTGSPVKAAARLGGLVVEWALWHLA</sequence>
<dbReference type="EMBL" id="BSTX01000002">
    <property type="protein sequence ID" value="GLZ78476.1"/>
    <property type="molecule type" value="Genomic_DNA"/>
</dbReference>
<organism evidence="1 2">
    <name type="scientific">Actinorhabdospora filicis</name>
    <dbReference type="NCBI Taxonomy" id="1785913"/>
    <lineage>
        <taxon>Bacteria</taxon>
        <taxon>Bacillati</taxon>
        <taxon>Actinomycetota</taxon>
        <taxon>Actinomycetes</taxon>
        <taxon>Micromonosporales</taxon>
        <taxon>Micromonosporaceae</taxon>
        <taxon>Actinorhabdospora</taxon>
    </lineage>
</organism>
<keyword evidence="2" id="KW-1185">Reference proteome</keyword>
<dbReference type="Proteomes" id="UP001165079">
    <property type="component" value="Unassembled WGS sequence"/>
</dbReference>
<evidence type="ECO:0000313" key="1">
    <source>
        <dbReference type="EMBL" id="GLZ78476.1"/>
    </source>
</evidence>
<comment type="caution">
    <text evidence="1">The sequence shown here is derived from an EMBL/GenBank/DDBJ whole genome shotgun (WGS) entry which is preliminary data.</text>
</comment>
<protein>
    <submittedName>
        <fullName evidence="1">Uncharacterized protein</fullName>
    </submittedName>
</protein>
<proteinExistence type="predicted"/>
<reference evidence="1" key="1">
    <citation type="submission" date="2023-03" db="EMBL/GenBank/DDBJ databases">
        <title>Actinorhabdospora filicis NBRC 111898.</title>
        <authorList>
            <person name="Ichikawa N."/>
            <person name="Sato H."/>
            <person name="Tonouchi N."/>
        </authorList>
    </citation>
    <scope>NUCLEOTIDE SEQUENCE</scope>
    <source>
        <strain evidence="1">NBRC 111898</strain>
    </source>
</reference>
<accession>A0A9W6SPQ4</accession>
<dbReference type="AlphaFoldDB" id="A0A9W6SPQ4"/>